<keyword evidence="3" id="KW-0479">Metal-binding</keyword>
<comment type="caution">
    <text evidence="9">The sequence shown here is derived from an EMBL/GenBank/DDBJ whole genome shotgun (WGS) entry which is preliminary data.</text>
</comment>
<evidence type="ECO:0000256" key="2">
    <source>
        <dbReference type="ARBA" id="ARBA00022485"/>
    </source>
</evidence>
<organism evidence="9">
    <name type="scientific">Caldithrix abyssi</name>
    <dbReference type="NCBI Taxonomy" id="187145"/>
    <lineage>
        <taxon>Bacteria</taxon>
        <taxon>Pseudomonadati</taxon>
        <taxon>Calditrichota</taxon>
        <taxon>Calditrichia</taxon>
        <taxon>Calditrichales</taxon>
        <taxon>Calditrichaceae</taxon>
        <taxon>Caldithrix</taxon>
    </lineage>
</organism>
<keyword evidence="4" id="KW-0677">Repeat</keyword>
<keyword evidence="1" id="KW-0813">Transport</keyword>
<feature type="domain" description="4Fe-4S ferredoxin-type" evidence="8">
    <location>
        <begin position="34"/>
        <end position="63"/>
    </location>
</feature>
<dbReference type="SUPFAM" id="SSF54862">
    <property type="entry name" value="4Fe-4S ferredoxins"/>
    <property type="match status" value="1"/>
</dbReference>
<dbReference type="GO" id="GO:0051539">
    <property type="term" value="F:4 iron, 4 sulfur cluster binding"/>
    <property type="evidence" value="ECO:0007669"/>
    <property type="project" value="UniProtKB-KW"/>
</dbReference>
<sequence length="66" mass="7240">MTWQWRLIDNACTGCGICFDVCPEEAIYMPREAALPEPIPGACIGCMTCSDECPFDAIEVLELEPA</sequence>
<dbReference type="AlphaFoldDB" id="A0A7V5PQ70"/>
<reference evidence="9" key="1">
    <citation type="journal article" date="2020" name="mSystems">
        <title>Genome- and Community-Level Interaction Insights into Carbon Utilization and Element Cycling Functions of Hydrothermarchaeota in Hydrothermal Sediment.</title>
        <authorList>
            <person name="Zhou Z."/>
            <person name="Liu Y."/>
            <person name="Xu W."/>
            <person name="Pan J."/>
            <person name="Luo Z.H."/>
            <person name="Li M."/>
        </authorList>
    </citation>
    <scope>NUCLEOTIDE SEQUENCE [LARGE SCALE GENOMIC DNA]</scope>
    <source>
        <strain evidence="9">HyVt-527</strain>
    </source>
</reference>
<protein>
    <submittedName>
        <fullName evidence="9">4Fe-4S dicluster domain-containing protein</fullName>
    </submittedName>
</protein>
<evidence type="ECO:0000256" key="6">
    <source>
        <dbReference type="ARBA" id="ARBA00023004"/>
    </source>
</evidence>
<dbReference type="PANTHER" id="PTHR43687">
    <property type="entry name" value="ADENYLYLSULFATE REDUCTASE, BETA SUBUNIT"/>
    <property type="match status" value="1"/>
</dbReference>
<dbReference type="InterPro" id="IPR017900">
    <property type="entry name" value="4Fe4S_Fe_S_CS"/>
</dbReference>
<keyword evidence="7" id="KW-0411">Iron-sulfur</keyword>
<dbReference type="InterPro" id="IPR017896">
    <property type="entry name" value="4Fe4S_Fe-S-bd"/>
</dbReference>
<dbReference type="PROSITE" id="PS51379">
    <property type="entry name" value="4FE4S_FER_2"/>
    <property type="match status" value="2"/>
</dbReference>
<keyword evidence="5" id="KW-0249">Electron transport</keyword>
<evidence type="ECO:0000256" key="4">
    <source>
        <dbReference type="ARBA" id="ARBA00022737"/>
    </source>
</evidence>
<name>A0A7V5PQ70_CALAY</name>
<evidence type="ECO:0000256" key="7">
    <source>
        <dbReference type="ARBA" id="ARBA00023014"/>
    </source>
</evidence>
<evidence type="ECO:0000256" key="3">
    <source>
        <dbReference type="ARBA" id="ARBA00022723"/>
    </source>
</evidence>
<feature type="domain" description="4Fe-4S ferredoxin-type" evidence="8">
    <location>
        <begin position="3"/>
        <end position="32"/>
    </location>
</feature>
<dbReference type="GO" id="GO:0046872">
    <property type="term" value="F:metal ion binding"/>
    <property type="evidence" value="ECO:0007669"/>
    <property type="project" value="UniProtKB-KW"/>
</dbReference>
<dbReference type="Proteomes" id="UP000886124">
    <property type="component" value="Unassembled WGS sequence"/>
</dbReference>
<proteinExistence type="predicted"/>
<dbReference type="PROSITE" id="PS00198">
    <property type="entry name" value="4FE4S_FER_1"/>
    <property type="match status" value="2"/>
</dbReference>
<gene>
    <name evidence="9" type="ORF">ENJ89_08630</name>
</gene>
<keyword evidence="2" id="KW-0004">4Fe-4S</keyword>
<evidence type="ECO:0000259" key="8">
    <source>
        <dbReference type="PROSITE" id="PS51379"/>
    </source>
</evidence>
<evidence type="ECO:0000256" key="5">
    <source>
        <dbReference type="ARBA" id="ARBA00022982"/>
    </source>
</evidence>
<evidence type="ECO:0000256" key="1">
    <source>
        <dbReference type="ARBA" id="ARBA00022448"/>
    </source>
</evidence>
<accession>A0A7V5PQ70</accession>
<dbReference type="EMBL" id="DROD01000550">
    <property type="protein sequence ID" value="HHJ53242.1"/>
    <property type="molecule type" value="Genomic_DNA"/>
</dbReference>
<dbReference type="Pfam" id="PF12838">
    <property type="entry name" value="Fer4_7"/>
    <property type="match status" value="1"/>
</dbReference>
<evidence type="ECO:0000313" key="9">
    <source>
        <dbReference type="EMBL" id="HHJ53242.1"/>
    </source>
</evidence>
<dbReference type="Gene3D" id="3.30.70.20">
    <property type="match status" value="1"/>
</dbReference>
<dbReference type="PANTHER" id="PTHR43687:SF6">
    <property type="entry name" value="L-ASPARTATE SEMIALDEHYDE SULFURTRANSFERASE IRON-SULFUR SUBUNIT"/>
    <property type="match status" value="1"/>
</dbReference>
<dbReference type="InterPro" id="IPR050572">
    <property type="entry name" value="Fe-S_Ferredoxin"/>
</dbReference>
<keyword evidence="6" id="KW-0408">Iron</keyword>